<dbReference type="PANTHER" id="PTHR46345:SF5">
    <property type="entry name" value="INVERTED FORMIN-2"/>
    <property type="match status" value="1"/>
</dbReference>
<dbReference type="SUPFAM" id="SSF101447">
    <property type="entry name" value="Formin homology 2 domain (FH2 domain)"/>
    <property type="match status" value="1"/>
</dbReference>
<dbReference type="OrthoDB" id="26518at2759"/>
<sequence>MLLLKENAPHTGVLTWHWCVSAPYSNRFLCKITGCLVRYAVLVQRWCKVRVRLSVLAPPLRVFDTGISYQLRIESMLACEETNVMLDMLRPKAQTVGSACDDILSSQRLPLFCQLVLKVGNFLNYEIEANYVDLLELPNDLEKPSAAAG</sequence>
<gene>
    <name evidence="1" type="ORF">AB205_0107280</name>
</gene>
<dbReference type="AlphaFoldDB" id="A0A2G9RN23"/>
<reference evidence="2" key="1">
    <citation type="journal article" date="2017" name="Nat. Commun.">
        <title>The North American bullfrog draft genome provides insight into hormonal regulation of long noncoding RNA.</title>
        <authorList>
            <person name="Hammond S.A."/>
            <person name="Warren R.L."/>
            <person name="Vandervalk B.P."/>
            <person name="Kucuk E."/>
            <person name="Khan H."/>
            <person name="Gibb E.A."/>
            <person name="Pandoh P."/>
            <person name="Kirk H."/>
            <person name="Zhao Y."/>
            <person name="Jones M."/>
            <person name="Mungall A.J."/>
            <person name="Coope R."/>
            <person name="Pleasance S."/>
            <person name="Moore R.A."/>
            <person name="Holt R.A."/>
            <person name="Round J.M."/>
            <person name="Ohora S."/>
            <person name="Walle B.V."/>
            <person name="Veldhoen N."/>
            <person name="Helbing C.C."/>
            <person name="Birol I."/>
        </authorList>
    </citation>
    <scope>NUCLEOTIDE SEQUENCE [LARGE SCALE GENOMIC DNA]</scope>
</reference>
<name>A0A2G9RN23_AQUCT</name>
<protein>
    <submittedName>
        <fullName evidence="1">Uncharacterized protein</fullName>
    </submittedName>
</protein>
<dbReference type="PANTHER" id="PTHR46345">
    <property type="entry name" value="INVERTED FORMIN-2"/>
    <property type="match status" value="1"/>
</dbReference>
<accession>A0A2G9RN23</accession>
<dbReference type="Proteomes" id="UP000228934">
    <property type="component" value="Unassembled WGS sequence"/>
</dbReference>
<evidence type="ECO:0000313" key="1">
    <source>
        <dbReference type="EMBL" id="PIO29298.1"/>
    </source>
</evidence>
<proteinExistence type="predicted"/>
<dbReference type="EMBL" id="KV935268">
    <property type="protein sequence ID" value="PIO29298.1"/>
    <property type="molecule type" value="Genomic_DNA"/>
</dbReference>
<organism evidence="1 2">
    <name type="scientific">Aquarana catesbeiana</name>
    <name type="common">American bullfrog</name>
    <name type="synonym">Rana catesbeiana</name>
    <dbReference type="NCBI Taxonomy" id="8400"/>
    <lineage>
        <taxon>Eukaryota</taxon>
        <taxon>Metazoa</taxon>
        <taxon>Chordata</taxon>
        <taxon>Craniata</taxon>
        <taxon>Vertebrata</taxon>
        <taxon>Euteleostomi</taxon>
        <taxon>Amphibia</taxon>
        <taxon>Batrachia</taxon>
        <taxon>Anura</taxon>
        <taxon>Neobatrachia</taxon>
        <taxon>Ranoidea</taxon>
        <taxon>Ranidae</taxon>
        <taxon>Aquarana</taxon>
    </lineage>
</organism>
<dbReference type="Gene3D" id="1.20.58.2220">
    <property type="entry name" value="Formin, FH2 domain"/>
    <property type="match status" value="1"/>
</dbReference>
<dbReference type="InterPro" id="IPR042201">
    <property type="entry name" value="FH2_Formin_sf"/>
</dbReference>
<evidence type="ECO:0000313" key="2">
    <source>
        <dbReference type="Proteomes" id="UP000228934"/>
    </source>
</evidence>
<keyword evidence="2" id="KW-1185">Reference proteome</keyword>